<evidence type="ECO:0000313" key="3">
    <source>
        <dbReference type="Proteomes" id="UP000030153"/>
    </source>
</evidence>
<evidence type="ECO:0000256" key="1">
    <source>
        <dbReference type="SAM" id="SignalP"/>
    </source>
</evidence>
<protein>
    <recommendedName>
        <fullName evidence="4">Lipoprotein</fullName>
    </recommendedName>
</protein>
<proteinExistence type="predicted"/>
<dbReference type="RefSeq" id="WP_036785253.1">
    <property type="nucleotide sequence ID" value="NZ_AVBG01000011.1"/>
</dbReference>
<dbReference type="Proteomes" id="UP000030153">
    <property type="component" value="Unassembled WGS sequence"/>
</dbReference>
<reference evidence="2 3" key="1">
    <citation type="submission" date="2013-08" db="EMBL/GenBank/DDBJ databases">
        <title>Genome of Pontibacillus chungwhensis.</title>
        <authorList>
            <person name="Wang Q."/>
            <person name="Wang G."/>
        </authorList>
    </citation>
    <scope>NUCLEOTIDE SEQUENCE [LARGE SCALE GENOMIC DNA]</scope>
    <source>
        <strain evidence="2 3">BH030062</strain>
    </source>
</reference>
<dbReference type="PROSITE" id="PS51257">
    <property type="entry name" value="PROKAR_LIPOPROTEIN"/>
    <property type="match status" value="1"/>
</dbReference>
<dbReference type="eggNOG" id="ENOG5030CHM">
    <property type="taxonomic scope" value="Bacteria"/>
</dbReference>
<sequence length="68" mass="8063">MRKYWLLTLFITLIALSACSSTETYTYWTEESEEQIQRLNEADIRYEVRDGEIWVSEKDMDEVVACCS</sequence>
<dbReference type="OrthoDB" id="2887316at2"/>
<keyword evidence="3" id="KW-1185">Reference proteome</keyword>
<dbReference type="AlphaFoldDB" id="A0A0A2VAC3"/>
<feature type="chain" id="PRO_5038740631" description="Lipoprotein" evidence="1">
    <location>
        <begin position="21"/>
        <end position="68"/>
    </location>
</feature>
<organism evidence="2 3">
    <name type="scientific">Pontibacillus chungwhensis BH030062</name>
    <dbReference type="NCBI Taxonomy" id="1385513"/>
    <lineage>
        <taxon>Bacteria</taxon>
        <taxon>Bacillati</taxon>
        <taxon>Bacillota</taxon>
        <taxon>Bacilli</taxon>
        <taxon>Bacillales</taxon>
        <taxon>Bacillaceae</taxon>
        <taxon>Pontibacillus</taxon>
    </lineage>
</organism>
<dbReference type="EMBL" id="AVBG01000011">
    <property type="protein sequence ID" value="KGP90655.1"/>
    <property type="molecule type" value="Genomic_DNA"/>
</dbReference>
<comment type="caution">
    <text evidence="2">The sequence shown here is derived from an EMBL/GenBank/DDBJ whole genome shotgun (WGS) entry which is preliminary data.</text>
</comment>
<feature type="signal peptide" evidence="1">
    <location>
        <begin position="1"/>
        <end position="20"/>
    </location>
</feature>
<gene>
    <name evidence="2" type="ORF">N780_04040</name>
</gene>
<accession>A0A0A2VAC3</accession>
<keyword evidence="1" id="KW-0732">Signal</keyword>
<evidence type="ECO:0008006" key="4">
    <source>
        <dbReference type="Google" id="ProtNLM"/>
    </source>
</evidence>
<evidence type="ECO:0000313" key="2">
    <source>
        <dbReference type="EMBL" id="KGP90655.1"/>
    </source>
</evidence>
<name>A0A0A2VAC3_9BACI</name>